<dbReference type="GO" id="GO:0004519">
    <property type="term" value="F:endonuclease activity"/>
    <property type="evidence" value="ECO:0007669"/>
    <property type="project" value="UniProtKB-KW"/>
</dbReference>
<keyword evidence="3" id="KW-0540">Nuclease</keyword>
<dbReference type="Proteomes" id="UP000325315">
    <property type="component" value="Unassembled WGS sequence"/>
</dbReference>
<dbReference type="CDD" id="cd09274">
    <property type="entry name" value="RNase_HI_RT_Ty3"/>
    <property type="match status" value="1"/>
</dbReference>
<gene>
    <name evidence="9" type="ORF">EPI10_021026</name>
</gene>
<evidence type="ECO:0000256" key="4">
    <source>
        <dbReference type="ARBA" id="ARBA00022759"/>
    </source>
</evidence>
<dbReference type="InterPro" id="IPR041588">
    <property type="entry name" value="Integrase_H2C2"/>
</dbReference>
<keyword evidence="5" id="KW-0378">Hydrolase</keyword>
<dbReference type="GO" id="GO:0003964">
    <property type="term" value="F:RNA-directed DNA polymerase activity"/>
    <property type="evidence" value="ECO:0007669"/>
    <property type="project" value="UniProtKB-KW"/>
</dbReference>
<dbReference type="InterPro" id="IPR041373">
    <property type="entry name" value="RT_RNaseH"/>
</dbReference>
<proteinExistence type="predicted"/>
<dbReference type="Pfam" id="PF17917">
    <property type="entry name" value="RT_RNaseH"/>
    <property type="match status" value="1"/>
</dbReference>
<organism evidence="9 10">
    <name type="scientific">Gossypium australe</name>
    <dbReference type="NCBI Taxonomy" id="47621"/>
    <lineage>
        <taxon>Eukaryota</taxon>
        <taxon>Viridiplantae</taxon>
        <taxon>Streptophyta</taxon>
        <taxon>Embryophyta</taxon>
        <taxon>Tracheophyta</taxon>
        <taxon>Spermatophyta</taxon>
        <taxon>Magnoliopsida</taxon>
        <taxon>eudicotyledons</taxon>
        <taxon>Gunneridae</taxon>
        <taxon>Pentapetalae</taxon>
        <taxon>rosids</taxon>
        <taxon>malvids</taxon>
        <taxon>Malvales</taxon>
        <taxon>Malvaceae</taxon>
        <taxon>Malvoideae</taxon>
        <taxon>Gossypium</taxon>
    </lineage>
</organism>
<dbReference type="Gene3D" id="1.10.340.70">
    <property type="match status" value="1"/>
</dbReference>
<evidence type="ECO:0000313" key="9">
    <source>
        <dbReference type="EMBL" id="KAA3480606.1"/>
    </source>
</evidence>
<dbReference type="PANTHER" id="PTHR37984:SF5">
    <property type="entry name" value="PROTEIN NYNRIN-LIKE"/>
    <property type="match status" value="1"/>
</dbReference>
<keyword evidence="2" id="KW-0548">Nucleotidyltransferase</keyword>
<evidence type="ECO:0000256" key="5">
    <source>
        <dbReference type="ARBA" id="ARBA00022801"/>
    </source>
</evidence>
<evidence type="ECO:0000256" key="1">
    <source>
        <dbReference type="ARBA" id="ARBA00022679"/>
    </source>
</evidence>
<accession>A0A5B6WHB0</accession>
<keyword evidence="4" id="KW-0255">Endonuclease</keyword>
<comment type="caution">
    <text evidence="9">The sequence shown here is derived from an EMBL/GenBank/DDBJ whole genome shotgun (WGS) entry which is preliminary data.</text>
</comment>
<dbReference type="InterPro" id="IPR050951">
    <property type="entry name" value="Retrovirus_Pol_polyprotein"/>
</dbReference>
<protein>
    <submittedName>
        <fullName evidence="9">Reverse transcriptase</fullName>
    </submittedName>
</protein>
<evidence type="ECO:0000259" key="8">
    <source>
        <dbReference type="Pfam" id="PF17921"/>
    </source>
</evidence>
<keyword evidence="6 9" id="KW-0695">RNA-directed DNA polymerase</keyword>
<reference evidence="9" key="1">
    <citation type="submission" date="2019-08" db="EMBL/GenBank/DDBJ databases">
        <authorList>
            <person name="Liu F."/>
        </authorList>
    </citation>
    <scope>NUCLEOTIDE SEQUENCE [LARGE SCALE GENOMIC DNA]</scope>
    <source>
        <strain evidence="9">PA1801</strain>
        <tissue evidence="9">Leaf</tissue>
    </source>
</reference>
<dbReference type="InterPro" id="IPR043502">
    <property type="entry name" value="DNA/RNA_pol_sf"/>
</dbReference>
<dbReference type="OrthoDB" id="1738613at2759"/>
<dbReference type="EMBL" id="SMMG02000003">
    <property type="protein sequence ID" value="KAA3480606.1"/>
    <property type="molecule type" value="Genomic_DNA"/>
</dbReference>
<dbReference type="AlphaFoldDB" id="A0A5B6WHB0"/>
<evidence type="ECO:0000256" key="6">
    <source>
        <dbReference type="ARBA" id="ARBA00022918"/>
    </source>
</evidence>
<evidence type="ECO:0000256" key="3">
    <source>
        <dbReference type="ARBA" id="ARBA00022722"/>
    </source>
</evidence>
<evidence type="ECO:0000256" key="2">
    <source>
        <dbReference type="ARBA" id="ARBA00022695"/>
    </source>
</evidence>
<evidence type="ECO:0000313" key="10">
    <source>
        <dbReference type="Proteomes" id="UP000325315"/>
    </source>
</evidence>
<keyword evidence="1" id="KW-0808">Transferase</keyword>
<sequence length="241" mass="28288">MLTEALVLNLPESVKDFVVHSDASLNGLGCVLMQEGKERNYPTHDLELATVVFALRIWRHYLYGEKCHIFTDHQCLKYLLTQKELNLRQFRWVELLKDYDCVIDYHPDKANVIADVLRRKIIVELQVMFAQLSIDSDSSLLAELRIKLVLFDQVRKAQLADIKLSEKRKMVQDGLIENFSIDDHDCLRFRNRICVPNVVELKELILCESQDSPFVLHPGGMKMYRDLRELYWWPGIKREIV</sequence>
<dbReference type="SUPFAM" id="SSF56672">
    <property type="entry name" value="DNA/RNA polymerases"/>
    <property type="match status" value="1"/>
</dbReference>
<name>A0A5B6WHB0_9ROSI</name>
<dbReference type="PANTHER" id="PTHR37984">
    <property type="entry name" value="PROTEIN CBG26694"/>
    <property type="match status" value="1"/>
</dbReference>
<dbReference type="Pfam" id="PF17921">
    <property type="entry name" value="Integrase_H2C2"/>
    <property type="match status" value="1"/>
</dbReference>
<evidence type="ECO:0000259" key="7">
    <source>
        <dbReference type="Pfam" id="PF17917"/>
    </source>
</evidence>
<feature type="domain" description="Integrase zinc-binding" evidence="8">
    <location>
        <begin position="200"/>
        <end position="240"/>
    </location>
</feature>
<feature type="domain" description="Reverse transcriptase RNase H-like" evidence="7">
    <location>
        <begin position="15"/>
        <end position="99"/>
    </location>
</feature>
<keyword evidence="10" id="KW-1185">Reference proteome</keyword>
<dbReference type="GO" id="GO:0016787">
    <property type="term" value="F:hydrolase activity"/>
    <property type="evidence" value="ECO:0007669"/>
    <property type="project" value="UniProtKB-KW"/>
</dbReference>